<feature type="transmembrane region" description="Helical" evidence="1">
    <location>
        <begin position="139"/>
        <end position="165"/>
    </location>
</feature>
<accession>A0A9P7RZI3</accession>
<comment type="caution">
    <text evidence="2">The sequence shown here is derived from an EMBL/GenBank/DDBJ whole genome shotgun (WGS) entry which is preliminary data.</text>
</comment>
<sequence>MDTATNQLDPTIISNIEFFVVDAVADIAVPVFFYGTYAVLYGTCMVILRQKRTQYHRLYTTAMTVLFVLASFGVVVNVFLATRGVIGLIVGEITESPPSEEAYSQLLTFSVISFFFYILSNMVADTLLLIRCYHIWNRLVVVLFPAILCLVCNGLGIVAACISFQDAVHGSTSDTKLLVAMDDHIVGRQPLLLTFLGLDLLSNLLLTSVIAVKLLFVIRHARRAEVKSVQALYTSVMAIIVESGLLYPIGLVALLIFSNNAVTYSLIHIVGISPTLIIVRIGLGTALHVERGCLESIN</sequence>
<keyword evidence="1" id="KW-1133">Transmembrane helix</keyword>
<feature type="transmembrane region" description="Helical" evidence="1">
    <location>
        <begin position="200"/>
        <end position="219"/>
    </location>
</feature>
<evidence type="ECO:0000256" key="1">
    <source>
        <dbReference type="SAM" id="Phobius"/>
    </source>
</evidence>
<dbReference type="KEGG" id="more:E1B28_008967"/>
<proteinExistence type="predicted"/>
<dbReference type="OrthoDB" id="3226582at2759"/>
<keyword evidence="1" id="KW-0472">Membrane</keyword>
<feature type="transmembrane region" description="Helical" evidence="1">
    <location>
        <begin position="102"/>
        <end position="119"/>
    </location>
</feature>
<feature type="transmembrane region" description="Helical" evidence="1">
    <location>
        <begin position="60"/>
        <end position="82"/>
    </location>
</feature>
<dbReference type="AlphaFoldDB" id="A0A9P7RZI3"/>
<evidence type="ECO:0000313" key="2">
    <source>
        <dbReference type="EMBL" id="KAG7092624.1"/>
    </source>
</evidence>
<feature type="transmembrane region" description="Helical" evidence="1">
    <location>
        <begin position="263"/>
        <end position="283"/>
    </location>
</feature>
<dbReference type="RefSeq" id="XP_043009094.1">
    <property type="nucleotide sequence ID" value="XM_043153809.1"/>
</dbReference>
<reference evidence="2" key="1">
    <citation type="journal article" date="2021" name="Genome Biol. Evol.">
        <title>The assembled and annotated genome of the fairy-ring fungus Marasmius oreades.</title>
        <authorList>
            <person name="Hiltunen M."/>
            <person name="Ament-Velasquez S.L."/>
            <person name="Johannesson H."/>
        </authorList>
    </citation>
    <scope>NUCLEOTIDE SEQUENCE</scope>
    <source>
        <strain evidence="2">03SP1</strain>
    </source>
</reference>
<dbReference type="GeneID" id="66078043"/>
<dbReference type="Proteomes" id="UP001049176">
    <property type="component" value="Chromosome 5"/>
</dbReference>
<name>A0A9P7RZI3_9AGAR</name>
<keyword evidence="1" id="KW-0812">Transmembrane</keyword>
<organism evidence="2 3">
    <name type="scientific">Marasmius oreades</name>
    <name type="common">fairy-ring Marasmius</name>
    <dbReference type="NCBI Taxonomy" id="181124"/>
    <lineage>
        <taxon>Eukaryota</taxon>
        <taxon>Fungi</taxon>
        <taxon>Dikarya</taxon>
        <taxon>Basidiomycota</taxon>
        <taxon>Agaricomycotina</taxon>
        <taxon>Agaricomycetes</taxon>
        <taxon>Agaricomycetidae</taxon>
        <taxon>Agaricales</taxon>
        <taxon>Marasmiineae</taxon>
        <taxon>Marasmiaceae</taxon>
        <taxon>Marasmius</taxon>
    </lineage>
</organism>
<feature type="transmembrane region" description="Helical" evidence="1">
    <location>
        <begin position="27"/>
        <end position="48"/>
    </location>
</feature>
<gene>
    <name evidence="2" type="ORF">E1B28_008967</name>
</gene>
<evidence type="ECO:0000313" key="3">
    <source>
        <dbReference type="Proteomes" id="UP001049176"/>
    </source>
</evidence>
<keyword evidence="3" id="KW-1185">Reference proteome</keyword>
<feature type="transmembrane region" description="Helical" evidence="1">
    <location>
        <begin position="231"/>
        <end position="257"/>
    </location>
</feature>
<dbReference type="EMBL" id="CM032185">
    <property type="protein sequence ID" value="KAG7092624.1"/>
    <property type="molecule type" value="Genomic_DNA"/>
</dbReference>
<protein>
    <submittedName>
        <fullName evidence="2">Uncharacterized protein</fullName>
    </submittedName>
</protein>